<evidence type="ECO:0008006" key="4">
    <source>
        <dbReference type="Google" id="ProtNLM"/>
    </source>
</evidence>
<keyword evidence="1" id="KW-1133">Transmembrane helix</keyword>
<protein>
    <recommendedName>
        <fullName evidence="4">DUF2567 domain-containing protein</fullName>
    </recommendedName>
</protein>
<sequence>MRKTLRRRSMVRALGLPWVILTGVGGLGVGVAWWLLAPGGAFYGDVTDYATWPARDLALGALCVVAGIATAVLLLRSNRRGDARLRTKFVATIVGSLLGSVLAWRMGVFAGDLFHVPPANMANPSMVFSLRAASVLFLWPLAVAFVVFVHACVRYALVPVSTNESVPVPVSGL</sequence>
<keyword evidence="3" id="KW-1185">Reference proteome</keyword>
<evidence type="ECO:0000313" key="3">
    <source>
        <dbReference type="Proteomes" id="UP001595773"/>
    </source>
</evidence>
<evidence type="ECO:0000313" key="2">
    <source>
        <dbReference type="EMBL" id="MFC4265981.1"/>
    </source>
</evidence>
<evidence type="ECO:0000256" key="1">
    <source>
        <dbReference type="SAM" id="Phobius"/>
    </source>
</evidence>
<feature type="transmembrane region" description="Helical" evidence="1">
    <location>
        <begin position="57"/>
        <end position="77"/>
    </location>
</feature>
<feature type="transmembrane region" description="Helical" evidence="1">
    <location>
        <begin position="130"/>
        <end position="153"/>
    </location>
</feature>
<dbReference type="RefSeq" id="WP_230068017.1">
    <property type="nucleotide sequence ID" value="NZ_BAABLL010000006.1"/>
</dbReference>
<dbReference type="Proteomes" id="UP001595773">
    <property type="component" value="Unassembled WGS sequence"/>
</dbReference>
<keyword evidence="1" id="KW-0472">Membrane</keyword>
<proteinExistence type="predicted"/>
<comment type="caution">
    <text evidence="2">The sequence shown here is derived from an EMBL/GenBank/DDBJ whole genome shotgun (WGS) entry which is preliminary data.</text>
</comment>
<dbReference type="EMBL" id="JBHSCQ010000016">
    <property type="protein sequence ID" value="MFC4265981.1"/>
    <property type="molecule type" value="Genomic_DNA"/>
</dbReference>
<feature type="transmembrane region" description="Helical" evidence="1">
    <location>
        <begin position="12"/>
        <end position="37"/>
    </location>
</feature>
<gene>
    <name evidence="2" type="ORF">ACFOW9_10255</name>
</gene>
<accession>A0ABV8R0S3</accession>
<keyword evidence="1" id="KW-0812">Transmembrane</keyword>
<organism evidence="2 3">
    <name type="scientific">Arthrobacter cryoconiti</name>
    <dbReference type="NCBI Taxonomy" id="748907"/>
    <lineage>
        <taxon>Bacteria</taxon>
        <taxon>Bacillati</taxon>
        <taxon>Actinomycetota</taxon>
        <taxon>Actinomycetes</taxon>
        <taxon>Micrococcales</taxon>
        <taxon>Micrococcaceae</taxon>
        <taxon>Arthrobacter</taxon>
    </lineage>
</organism>
<reference evidence="3" key="1">
    <citation type="journal article" date="2019" name="Int. J. Syst. Evol. Microbiol.">
        <title>The Global Catalogue of Microorganisms (GCM) 10K type strain sequencing project: providing services to taxonomists for standard genome sequencing and annotation.</title>
        <authorList>
            <consortium name="The Broad Institute Genomics Platform"/>
            <consortium name="The Broad Institute Genome Sequencing Center for Infectious Disease"/>
            <person name="Wu L."/>
            <person name="Ma J."/>
        </authorList>
    </citation>
    <scope>NUCLEOTIDE SEQUENCE [LARGE SCALE GENOMIC DNA]</scope>
    <source>
        <strain evidence="3">CGMCC 1.10698</strain>
    </source>
</reference>
<feature type="transmembrane region" description="Helical" evidence="1">
    <location>
        <begin position="89"/>
        <end position="110"/>
    </location>
</feature>
<name>A0ABV8R0S3_9MICC</name>